<dbReference type="GO" id="GO:0016787">
    <property type="term" value="F:hydrolase activity"/>
    <property type="evidence" value="ECO:0007669"/>
    <property type="project" value="UniProtKB-KW"/>
</dbReference>
<dbReference type="Pfam" id="PF00753">
    <property type="entry name" value="Lactamase_B"/>
    <property type="match status" value="1"/>
</dbReference>
<dbReference type="InterPro" id="IPR050855">
    <property type="entry name" value="NDM-1-like"/>
</dbReference>
<evidence type="ECO:0000313" key="2">
    <source>
        <dbReference type="EMBL" id="ADC66561.1"/>
    </source>
</evidence>
<dbReference type="PaxDb" id="589924-Ferp_2453"/>
<dbReference type="eggNOG" id="arCOG00504">
    <property type="taxonomic scope" value="Archaea"/>
</dbReference>
<gene>
    <name evidence="2" type="ordered locus">Ferp_2453</name>
</gene>
<dbReference type="PANTHER" id="PTHR42951">
    <property type="entry name" value="METALLO-BETA-LACTAMASE DOMAIN-CONTAINING"/>
    <property type="match status" value="1"/>
</dbReference>
<reference evidence="2 3" key="2">
    <citation type="journal article" date="2011" name="Stand. Genomic Sci.">
        <title>Complete genome sequence of Ferroglobus placidus AEDII12DO.</title>
        <authorList>
            <person name="Anderson I."/>
            <person name="Risso C."/>
            <person name="Holmes D."/>
            <person name="Lucas S."/>
            <person name="Copeland A."/>
            <person name="Lapidus A."/>
            <person name="Cheng J.F."/>
            <person name="Bruce D."/>
            <person name="Goodwin L."/>
            <person name="Pitluck S."/>
            <person name="Saunders E."/>
            <person name="Brettin T."/>
            <person name="Detter J.C."/>
            <person name="Han C."/>
            <person name="Tapia R."/>
            <person name="Larimer F."/>
            <person name="Land M."/>
            <person name="Hauser L."/>
            <person name="Woyke T."/>
            <person name="Lovley D."/>
            <person name="Kyrpides N."/>
            <person name="Ivanova N."/>
        </authorList>
    </citation>
    <scope>NUCLEOTIDE SEQUENCE [LARGE SCALE GENOMIC DNA]</scope>
    <source>
        <strain evidence="3">DSM 10642 / AEDII12DO</strain>
    </source>
</reference>
<reference evidence="3" key="1">
    <citation type="submission" date="2010-02" db="EMBL/GenBank/DDBJ databases">
        <title>Complete sequence of Ferroglobus placidus DSM 10642.</title>
        <authorList>
            <consortium name="US DOE Joint Genome Institute"/>
            <person name="Lucas S."/>
            <person name="Copeland A."/>
            <person name="Lapidus A."/>
            <person name="Cheng J.-F."/>
            <person name="Bruce D."/>
            <person name="Goodwin L."/>
            <person name="Pitluck S."/>
            <person name="Saunders E."/>
            <person name="Brettin T."/>
            <person name="Detter J.C."/>
            <person name="Han C."/>
            <person name="Tapia R."/>
            <person name="Larimer F."/>
            <person name="Land M."/>
            <person name="Hauser L."/>
            <person name="Kyrpides N."/>
            <person name="Ivanova N."/>
            <person name="Holmes D."/>
            <person name="Lovley D."/>
            <person name="Kyrpides N."/>
            <person name="Anderson I.J."/>
            <person name="Woyke T."/>
        </authorList>
    </citation>
    <scope>NUCLEOTIDE SEQUENCE [LARGE SCALE GENOMIC DNA]</scope>
    <source>
        <strain evidence="3">DSM 10642 / AEDII12DO</strain>
    </source>
</reference>
<dbReference type="HOGENOM" id="CLU_082362_0_0_2"/>
<dbReference type="RefSeq" id="WP_012966895.1">
    <property type="nucleotide sequence ID" value="NC_013849.1"/>
</dbReference>
<dbReference type="Proteomes" id="UP000002613">
    <property type="component" value="Chromosome"/>
</dbReference>
<dbReference type="AlphaFoldDB" id="D3S270"/>
<dbReference type="PANTHER" id="PTHR42951:SF17">
    <property type="entry name" value="METALLO-BETA-LACTAMASE DOMAIN-CONTAINING PROTEIN"/>
    <property type="match status" value="1"/>
</dbReference>
<evidence type="ECO:0000313" key="3">
    <source>
        <dbReference type="Proteomes" id="UP000002613"/>
    </source>
</evidence>
<keyword evidence="3" id="KW-1185">Reference proteome</keyword>
<dbReference type="OrthoDB" id="7773at2157"/>
<proteinExistence type="predicted"/>
<dbReference type="Gene3D" id="3.60.15.10">
    <property type="entry name" value="Ribonuclease Z/Hydroxyacylglutathione hydrolase-like"/>
    <property type="match status" value="1"/>
</dbReference>
<dbReference type="EMBL" id="CP001899">
    <property type="protein sequence ID" value="ADC66561.1"/>
    <property type="molecule type" value="Genomic_DNA"/>
</dbReference>
<organism evidence="2 3">
    <name type="scientific">Ferroglobus placidus (strain DSM 10642 / AEDII12DO)</name>
    <dbReference type="NCBI Taxonomy" id="589924"/>
    <lineage>
        <taxon>Archaea</taxon>
        <taxon>Methanobacteriati</taxon>
        <taxon>Methanobacteriota</taxon>
        <taxon>Archaeoglobi</taxon>
        <taxon>Archaeoglobales</taxon>
        <taxon>Archaeoglobaceae</taxon>
        <taxon>Ferroglobus</taxon>
    </lineage>
</organism>
<dbReference type="InterPro" id="IPR036866">
    <property type="entry name" value="RibonucZ/Hydroxyglut_hydro"/>
</dbReference>
<evidence type="ECO:0000259" key="1">
    <source>
        <dbReference type="SMART" id="SM00849"/>
    </source>
</evidence>
<protein>
    <submittedName>
        <fullName evidence="2">Zn-dependent hydrolase including glyoxylase-like protein</fullName>
    </submittedName>
</protein>
<dbReference type="GeneID" id="8779994"/>
<keyword evidence="2" id="KW-0378">Hydrolase</keyword>
<dbReference type="KEGG" id="fpl:Ferp_2453"/>
<accession>D3S270</accession>
<dbReference type="SMART" id="SM00849">
    <property type="entry name" value="Lactamase_B"/>
    <property type="match status" value="1"/>
</dbReference>
<dbReference type="InterPro" id="IPR001279">
    <property type="entry name" value="Metallo-B-lactamas"/>
</dbReference>
<name>D3S270_FERPA</name>
<dbReference type="STRING" id="589924.Ferp_2453"/>
<sequence>MEVIELVDGVKLYKVGIMNYYYFEKEKVLFEAGLTCSASKLLEEFEEEIEYIVVPHGHFDHVAGLSVLLEQYPEAKVVAHENLAKLFEKEKVRASWVKDDRELCKKAYGDEYDVEFSGRVDVTVREGDEVNGLEIIESFGHSKDAISLYSRKHNVLLASDYLGYVTSSGKIIPMYFADFDEYVKTLEKLAAIKPYVLGLSHNRYFVGKEVDRIFEMAKEETLKLAEKVKEMSDDELFKYFYVEEISLYPEDTMKITAAMLKKRVLERG</sequence>
<dbReference type="SUPFAM" id="SSF56281">
    <property type="entry name" value="Metallo-hydrolase/oxidoreductase"/>
    <property type="match status" value="1"/>
</dbReference>
<feature type="domain" description="Metallo-beta-lactamase" evidence="1">
    <location>
        <begin position="17"/>
        <end position="201"/>
    </location>
</feature>